<evidence type="ECO:0000313" key="3">
    <source>
        <dbReference type="Proteomes" id="UP000677054"/>
    </source>
</evidence>
<proteinExistence type="predicted"/>
<feature type="region of interest" description="Disordered" evidence="1">
    <location>
        <begin position="18"/>
        <end position="44"/>
    </location>
</feature>
<dbReference type="AlphaFoldDB" id="A0A7R9ACG3"/>
<evidence type="ECO:0000256" key="1">
    <source>
        <dbReference type="SAM" id="MobiDB-lite"/>
    </source>
</evidence>
<dbReference type="EMBL" id="CAJPEV010003695">
    <property type="protein sequence ID" value="CAG0900346.1"/>
    <property type="molecule type" value="Genomic_DNA"/>
</dbReference>
<accession>A0A7R9ACG3</accession>
<keyword evidence="3" id="KW-1185">Reference proteome</keyword>
<name>A0A7R9ACG3_9CRUS</name>
<sequence>MDFGREAEWLGIYTGRETERDGTCTCEPSQSGLGNDPLPVDDGVEGDVEGDVEDAMDDARPCNIQPIDRGGFWEGARFGESQDLSAAEKAPRLPGSPRVGIEYAQFSADASLLSLASLALSSGVGSSKEACAGKSTKAEHDIPDNNPRLHSPPRNESLIPCKSTGVRPAARKTSISNCHEIGTPHASDHPSVSERKAERTLTGMDEARFSIGSTLLYRQPDFQSAASIHLARSATAFLVPNGREHPSPLGLDSFRLHSRY</sequence>
<dbReference type="EMBL" id="LR903212">
    <property type="protein sequence ID" value="CAD7251643.1"/>
    <property type="molecule type" value="Genomic_DNA"/>
</dbReference>
<feature type="region of interest" description="Disordered" evidence="1">
    <location>
        <begin position="126"/>
        <end position="161"/>
    </location>
</feature>
<evidence type="ECO:0000313" key="2">
    <source>
        <dbReference type="EMBL" id="CAD7251643.1"/>
    </source>
</evidence>
<dbReference type="Proteomes" id="UP000677054">
    <property type="component" value="Unassembled WGS sequence"/>
</dbReference>
<protein>
    <submittedName>
        <fullName evidence="2">Uncharacterized protein</fullName>
    </submittedName>
</protein>
<gene>
    <name evidence="2" type="ORF">DSTB1V02_LOCUS11405</name>
</gene>
<organism evidence="2">
    <name type="scientific">Darwinula stevensoni</name>
    <dbReference type="NCBI Taxonomy" id="69355"/>
    <lineage>
        <taxon>Eukaryota</taxon>
        <taxon>Metazoa</taxon>
        <taxon>Ecdysozoa</taxon>
        <taxon>Arthropoda</taxon>
        <taxon>Crustacea</taxon>
        <taxon>Oligostraca</taxon>
        <taxon>Ostracoda</taxon>
        <taxon>Podocopa</taxon>
        <taxon>Podocopida</taxon>
        <taxon>Darwinulocopina</taxon>
        <taxon>Darwinuloidea</taxon>
        <taxon>Darwinulidae</taxon>
        <taxon>Darwinula</taxon>
    </lineage>
</organism>
<reference evidence="2" key="1">
    <citation type="submission" date="2020-11" db="EMBL/GenBank/DDBJ databases">
        <authorList>
            <person name="Tran Van P."/>
        </authorList>
    </citation>
    <scope>NUCLEOTIDE SEQUENCE</scope>
</reference>